<evidence type="ECO:0000313" key="8">
    <source>
        <dbReference type="EMBL" id="KAF9535134.1"/>
    </source>
</evidence>
<organism evidence="8 9">
    <name type="scientific">Crepidotus variabilis</name>
    <dbReference type="NCBI Taxonomy" id="179855"/>
    <lineage>
        <taxon>Eukaryota</taxon>
        <taxon>Fungi</taxon>
        <taxon>Dikarya</taxon>
        <taxon>Basidiomycota</taxon>
        <taxon>Agaricomycotina</taxon>
        <taxon>Agaricomycetes</taxon>
        <taxon>Agaricomycetidae</taxon>
        <taxon>Agaricales</taxon>
        <taxon>Agaricineae</taxon>
        <taxon>Crepidotaceae</taxon>
        <taxon>Crepidotus</taxon>
    </lineage>
</organism>
<comment type="caution">
    <text evidence="8">The sequence shown here is derived from an EMBL/GenBank/DDBJ whole genome shotgun (WGS) entry which is preliminary data.</text>
</comment>
<dbReference type="Proteomes" id="UP000807306">
    <property type="component" value="Unassembled WGS sequence"/>
</dbReference>
<accession>A0A9P6EUW1</accession>
<reference evidence="8" key="1">
    <citation type="submission" date="2020-11" db="EMBL/GenBank/DDBJ databases">
        <authorList>
            <consortium name="DOE Joint Genome Institute"/>
            <person name="Ahrendt S."/>
            <person name="Riley R."/>
            <person name="Andreopoulos W."/>
            <person name="Labutti K."/>
            <person name="Pangilinan J."/>
            <person name="Ruiz-Duenas F.J."/>
            <person name="Barrasa J.M."/>
            <person name="Sanchez-Garcia M."/>
            <person name="Camarero S."/>
            <person name="Miyauchi S."/>
            <person name="Serrano A."/>
            <person name="Linde D."/>
            <person name="Babiker R."/>
            <person name="Drula E."/>
            <person name="Ayuso-Fernandez I."/>
            <person name="Pacheco R."/>
            <person name="Padilla G."/>
            <person name="Ferreira P."/>
            <person name="Barriuso J."/>
            <person name="Kellner H."/>
            <person name="Castanera R."/>
            <person name="Alfaro M."/>
            <person name="Ramirez L."/>
            <person name="Pisabarro A.G."/>
            <person name="Kuo A."/>
            <person name="Tritt A."/>
            <person name="Lipzen A."/>
            <person name="He G."/>
            <person name="Yan M."/>
            <person name="Ng V."/>
            <person name="Cullen D."/>
            <person name="Martin F."/>
            <person name="Rosso M.-N."/>
            <person name="Henrissat B."/>
            <person name="Hibbett D."/>
            <person name="Martinez A.T."/>
            <person name="Grigoriev I.V."/>
        </authorList>
    </citation>
    <scope>NUCLEOTIDE SEQUENCE</scope>
    <source>
        <strain evidence="8">CBS 506.95</strain>
    </source>
</reference>
<keyword evidence="4" id="KW-0378">Hydrolase</keyword>
<dbReference type="InterPro" id="IPR008758">
    <property type="entry name" value="Peptidase_S28"/>
</dbReference>
<evidence type="ECO:0000256" key="7">
    <source>
        <dbReference type="SAM" id="SignalP"/>
    </source>
</evidence>
<sequence length="570" mass="63157">MQLLSLSSLILSLAGLSSTASALLDDGRIHGNMMHKAAMPKISAPDASIPVFSKSGAQLPPYETVYIFNQLIDHNNPKLGTFKQRFWHTYENYEQGGPVILTTPGETNADGYSGYLTNKTINGLLAAQQNGTTVVLEHRFYGESNPYNNLTSQSLRLHTIQQAIDDLEYFAKNVHLPMPNGDNLTPDRTPWVMIGGSYAGALTSWVMVDKPNLFAAGYGSSGVVEAIADFWRYFEPVREHMPKNCSTDVQKTIQYIDKVLTGKNQTAIKGIKNLFGLANLTHVDDVAGALRNNLWDWQSLSVTSGPNTTFYHFCDALETKNGKVAGADGWGVDHALQAWGKFWTDGYLKNLCKDKVLEDCLGTYDNSFDSWKNVTIDNSYRSWFWIVCNEVGYLQEGAPEGHPSLVTRQISVPYDLRQCQLMFPDAFPKPPNLDRGIQQTNSKYKGWNVNIKNIFFANGERDPWRDATVSAETLSRADVNIPQTAIGLSDGFHCTDLSTKSGTASALVKAVQDKGLAQLGQWLKTWKPRGNGHTTQPKPDPHQPGPKAETVDIKPVNAWFKGIQSNEIDT</sequence>
<evidence type="ECO:0000256" key="5">
    <source>
        <dbReference type="ARBA" id="ARBA00023180"/>
    </source>
</evidence>
<dbReference type="PANTHER" id="PTHR11010:SF23">
    <property type="entry name" value="SERINE PEPTIDASE"/>
    <property type="match status" value="1"/>
</dbReference>
<dbReference type="Pfam" id="PF05577">
    <property type="entry name" value="Peptidase_S28"/>
    <property type="match status" value="1"/>
</dbReference>
<protein>
    <submittedName>
        <fullName evidence="8">Serine carboxypeptidase S28-domain-containing protein</fullName>
    </submittedName>
</protein>
<dbReference type="OrthoDB" id="1735038at2759"/>
<dbReference type="Gene3D" id="3.40.50.1820">
    <property type="entry name" value="alpha/beta hydrolase"/>
    <property type="match status" value="2"/>
</dbReference>
<dbReference type="SUPFAM" id="SSF53474">
    <property type="entry name" value="alpha/beta-Hydrolases"/>
    <property type="match status" value="1"/>
</dbReference>
<gene>
    <name evidence="8" type="ORF">CPB83DRAFT_843545</name>
</gene>
<evidence type="ECO:0000256" key="2">
    <source>
        <dbReference type="ARBA" id="ARBA00022670"/>
    </source>
</evidence>
<dbReference type="GO" id="GO:0008239">
    <property type="term" value="F:dipeptidyl-peptidase activity"/>
    <property type="evidence" value="ECO:0007669"/>
    <property type="project" value="TreeGrafter"/>
</dbReference>
<feature type="signal peptide" evidence="7">
    <location>
        <begin position="1"/>
        <end position="22"/>
    </location>
</feature>
<name>A0A9P6EUW1_9AGAR</name>
<evidence type="ECO:0000256" key="6">
    <source>
        <dbReference type="SAM" id="MobiDB-lite"/>
    </source>
</evidence>
<keyword evidence="2" id="KW-0645">Protease</keyword>
<feature type="region of interest" description="Disordered" evidence="6">
    <location>
        <begin position="526"/>
        <end position="550"/>
    </location>
</feature>
<dbReference type="AlphaFoldDB" id="A0A9P6EUW1"/>
<dbReference type="GO" id="GO:0006508">
    <property type="term" value="P:proteolysis"/>
    <property type="evidence" value="ECO:0007669"/>
    <property type="project" value="UniProtKB-KW"/>
</dbReference>
<evidence type="ECO:0000256" key="4">
    <source>
        <dbReference type="ARBA" id="ARBA00022801"/>
    </source>
</evidence>
<comment type="similarity">
    <text evidence="1">Belongs to the peptidase S28 family.</text>
</comment>
<keyword evidence="5" id="KW-0325">Glycoprotein</keyword>
<dbReference type="GO" id="GO:0004180">
    <property type="term" value="F:carboxypeptidase activity"/>
    <property type="evidence" value="ECO:0007669"/>
    <property type="project" value="UniProtKB-KW"/>
</dbReference>
<evidence type="ECO:0000313" key="9">
    <source>
        <dbReference type="Proteomes" id="UP000807306"/>
    </source>
</evidence>
<proteinExistence type="inferred from homology"/>
<keyword evidence="3 7" id="KW-0732">Signal</keyword>
<dbReference type="PANTHER" id="PTHR11010">
    <property type="entry name" value="PROTEASE S28 PRO-X CARBOXYPEPTIDASE-RELATED"/>
    <property type="match status" value="1"/>
</dbReference>
<evidence type="ECO:0000256" key="1">
    <source>
        <dbReference type="ARBA" id="ARBA00011079"/>
    </source>
</evidence>
<dbReference type="EMBL" id="MU157825">
    <property type="protein sequence ID" value="KAF9535134.1"/>
    <property type="molecule type" value="Genomic_DNA"/>
</dbReference>
<dbReference type="GO" id="GO:0070008">
    <property type="term" value="F:serine-type exopeptidase activity"/>
    <property type="evidence" value="ECO:0007669"/>
    <property type="project" value="InterPro"/>
</dbReference>
<keyword evidence="8" id="KW-0121">Carboxypeptidase</keyword>
<dbReference type="InterPro" id="IPR029058">
    <property type="entry name" value="AB_hydrolase_fold"/>
</dbReference>
<feature type="chain" id="PRO_5040512450" evidence="7">
    <location>
        <begin position="23"/>
        <end position="570"/>
    </location>
</feature>
<evidence type="ECO:0000256" key="3">
    <source>
        <dbReference type="ARBA" id="ARBA00022729"/>
    </source>
</evidence>
<keyword evidence="9" id="KW-1185">Reference proteome</keyword>